<dbReference type="InterPro" id="IPR036273">
    <property type="entry name" value="CRAL/TRIO_N_dom_sf"/>
</dbReference>
<gene>
    <name evidence="2" type="ORF">Glove_465g63</name>
</gene>
<sequence length="445" mass="50481">MSKKSTTKSNKNDILEGGVLTLEGKAQVIKEFRELLGKDNDKYDDECLIRFAVARSFQLDKAKQQLEDTTAWRESEGIESIPLPLLNPNTPVLYNIRGFEPYLPDWNLTVIEGVPDYVPRILNCFGGNAVHKTDKDGRGVYIERLGLHDAKKLAKDIKVEELVNWHIRCQEFSHRVLMPELSKRAGNVIDKETIIFDCDGMGLHQLHMPALSLYRAIADLDQRYYPERLGKLFVVNTPFMFVTLWSLVKKWLDPGMLKKVHICGKDFKETLLKNIDAENLPTFLGGNCTCSHMPGGCVPSVILKNIPPFKIGETLPSQSSSSHDLKSNRILKGDSRSYEVIVANDDEKSNGNNIEINFKILEGEGEVKLEVRFNKLNGSDVKNGGKKIMPPKKIFGSKSENTYNYKIKTKETGEYLFILYFNEAAKSDSCVIEHQIKVNNEPYEY</sequence>
<dbReference type="SUPFAM" id="SSF46938">
    <property type="entry name" value="CRAL/TRIO N-terminal domain"/>
    <property type="match status" value="1"/>
</dbReference>
<dbReference type="InterPro" id="IPR051026">
    <property type="entry name" value="PI/PC_transfer"/>
</dbReference>
<dbReference type="Proteomes" id="UP000266861">
    <property type="component" value="Unassembled WGS sequence"/>
</dbReference>
<evidence type="ECO:0000313" key="2">
    <source>
        <dbReference type="EMBL" id="RHZ52094.1"/>
    </source>
</evidence>
<name>A0A397GRB7_9GLOM</name>
<dbReference type="AlphaFoldDB" id="A0A397GRB7"/>
<dbReference type="PANTHER" id="PTHR45657">
    <property type="entry name" value="CRAL-TRIO DOMAIN-CONTAINING PROTEIN YKL091C-RELATED"/>
    <property type="match status" value="1"/>
</dbReference>
<dbReference type="SMART" id="SM00516">
    <property type="entry name" value="SEC14"/>
    <property type="match status" value="1"/>
</dbReference>
<dbReference type="CDD" id="cd00170">
    <property type="entry name" value="SEC14"/>
    <property type="match status" value="1"/>
</dbReference>
<dbReference type="InterPro" id="IPR011074">
    <property type="entry name" value="CRAL/TRIO_N_dom"/>
</dbReference>
<organism evidence="2 3">
    <name type="scientific">Diversispora epigaea</name>
    <dbReference type="NCBI Taxonomy" id="1348612"/>
    <lineage>
        <taxon>Eukaryota</taxon>
        <taxon>Fungi</taxon>
        <taxon>Fungi incertae sedis</taxon>
        <taxon>Mucoromycota</taxon>
        <taxon>Glomeromycotina</taxon>
        <taxon>Glomeromycetes</taxon>
        <taxon>Diversisporales</taxon>
        <taxon>Diversisporaceae</taxon>
        <taxon>Diversispora</taxon>
    </lineage>
</organism>
<dbReference type="InterPro" id="IPR001251">
    <property type="entry name" value="CRAL-TRIO_dom"/>
</dbReference>
<reference evidence="2 3" key="1">
    <citation type="submission" date="2018-08" db="EMBL/GenBank/DDBJ databases">
        <title>Genome and evolution of the arbuscular mycorrhizal fungus Diversispora epigaea (formerly Glomus versiforme) and its bacterial endosymbionts.</title>
        <authorList>
            <person name="Sun X."/>
            <person name="Fei Z."/>
            <person name="Harrison M."/>
        </authorList>
    </citation>
    <scope>NUCLEOTIDE SEQUENCE [LARGE SCALE GENOMIC DNA]</scope>
    <source>
        <strain evidence="2 3">IT104</strain>
    </source>
</reference>
<accession>A0A397GRB7</accession>
<dbReference type="Pfam" id="PF00650">
    <property type="entry name" value="CRAL_TRIO"/>
    <property type="match status" value="1"/>
</dbReference>
<keyword evidence="3" id="KW-1185">Reference proteome</keyword>
<dbReference type="STRING" id="1348612.A0A397GRB7"/>
<dbReference type="SUPFAM" id="SSF52087">
    <property type="entry name" value="CRAL/TRIO domain"/>
    <property type="match status" value="1"/>
</dbReference>
<evidence type="ECO:0000313" key="3">
    <source>
        <dbReference type="Proteomes" id="UP000266861"/>
    </source>
</evidence>
<evidence type="ECO:0000259" key="1">
    <source>
        <dbReference type="PROSITE" id="PS50191"/>
    </source>
</evidence>
<dbReference type="PROSITE" id="PS50191">
    <property type="entry name" value="CRAL_TRIO"/>
    <property type="match status" value="1"/>
</dbReference>
<protein>
    <recommendedName>
        <fullName evidence="1">CRAL-TRIO domain-containing protein</fullName>
    </recommendedName>
</protein>
<dbReference type="PANTHER" id="PTHR45657:SF1">
    <property type="entry name" value="CRAL-TRIO DOMAIN-CONTAINING PROTEIN YKL091C-RELATED"/>
    <property type="match status" value="1"/>
</dbReference>
<dbReference type="Gene3D" id="3.40.525.10">
    <property type="entry name" value="CRAL-TRIO lipid binding domain"/>
    <property type="match status" value="1"/>
</dbReference>
<proteinExistence type="predicted"/>
<dbReference type="OrthoDB" id="1434354at2759"/>
<feature type="domain" description="CRAL-TRIO" evidence="1">
    <location>
        <begin position="118"/>
        <end position="292"/>
    </location>
</feature>
<dbReference type="InterPro" id="IPR036865">
    <property type="entry name" value="CRAL-TRIO_dom_sf"/>
</dbReference>
<dbReference type="SMART" id="SM01100">
    <property type="entry name" value="CRAL_TRIO_N"/>
    <property type="match status" value="1"/>
</dbReference>
<dbReference type="EMBL" id="PQFF01000407">
    <property type="protein sequence ID" value="RHZ52094.1"/>
    <property type="molecule type" value="Genomic_DNA"/>
</dbReference>
<comment type="caution">
    <text evidence="2">The sequence shown here is derived from an EMBL/GenBank/DDBJ whole genome shotgun (WGS) entry which is preliminary data.</text>
</comment>